<organism evidence="2 3">
    <name type="scientific">Argiope bruennichi</name>
    <name type="common">Wasp spider</name>
    <name type="synonym">Aranea bruennichi</name>
    <dbReference type="NCBI Taxonomy" id="94029"/>
    <lineage>
        <taxon>Eukaryota</taxon>
        <taxon>Metazoa</taxon>
        <taxon>Ecdysozoa</taxon>
        <taxon>Arthropoda</taxon>
        <taxon>Chelicerata</taxon>
        <taxon>Arachnida</taxon>
        <taxon>Araneae</taxon>
        <taxon>Araneomorphae</taxon>
        <taxon>Entelegynae</taxon>
        <taxon>Araneoidea</taxon>
        <taxon>Araneidae</taxon>
        <taxon>Argiope</taxon>
    </lineage>
</organism>
<dbReference type="AlphaFoldDB" id="A0A8T0EW66"/>
<dbReference type="SUPFAM" id="SSF51735">
    <property type="entry name" value="NAD(P)-binding Rossmann-fold domains"/>
    <property type="match status" value="1"/>
</dbReference>
<gene>
    <name evidence="2" type="ORF">HNY73_012842</name>
</gene>
<dbReference type="PANTHER" id="PTHR43658:SF8">
    <property type="entry name" value="17-BETA-HYDROXYSTEROID DEHYDROGENASE 14-RELATED"/>
    <property type="match status" value="1"/>
</dbReference>
<dbReference type="Gene3D" id="3.40.50.720">
    <property type="entry name" value="NAD(P)-binding Rossmann-like Domain"/>
    <property type="match status" value="1"/>
</dbReference>
<reference evidence="2" key="2">
    <citation type="submission" date="2020-06" db="EMBL/GenBank/DDBJ databases">
        <authorList>
            <person name="Sheffer M."/>
        </authorList>
    </citation>
    <scope>NUCLEOTIDE SEQUENCE</scope>
</reference>
<keyword evidence="3" id="KW-1185">Reference proteome</keyword>
<protein>
    <submittedName>
        <fullName evidence="2">3-hydroxyacyl-CoA dehydrogenase type-2 like protein</fullName>
    </submittedName>
</protein>
<dbReference type="InterPro" id="IPR002347">
    <property type="entry name" value="SDR_fam"/>
</dbReference>
<dbReference type="EMBL" id="JABXBU010001863">
    <property type="protein sequence ID" value="KAF8782575.1"/>
    <property type="molecule type" value="Genomic_DNA"/>
</dbReference>
<dbReference type="PRINTS" id="PR00080">
    <property type="entry name" value="SDRFAMILY"/>
</dbReference>
<dbReference type="InterPro" id="IPR036291">
    <property type="entry name" value="NAD(P)-bd_dom_sf"/>
</dbReference>
<dbReference type="GO" id="GO:0005739">
    <property type="term" value="C:mitochondrion"/>
    <property type="evidence" value="ECO:0007669"/>
    <property type="project" value="TreeGrafter"/>
</dbReference>
<comment type="caution">
    <text evidence="2">The sequence shown here is derived from an EMBL/GenBank/DDBJ whole genome shotgun (WGS) entry which is preliminary data.</text>
</comment>
<dbReference type="PANTHER" id="PTHR43658">
    <property type="entry name" value="SHORT-CHAIN DEHYDROGENASE/REDUCTASE"/>
    <property type="match status" value="1"/>
</dbReference>
<sequence>MASTIRAVKDWLALVKWGASGLGEGTARRLIKHGASVITKDRDVEEALKIVKAKFHKLDVTVNCAGIGVASKIYNFKKDSPHSLDDFMKTLNVNTIGTFNVIRQAVGLMGKNAPDEDGQKGVVINTASVAAFEGQRGQVAYSASKGGIVRHDIAIG</sequence>
<dbReference type="GO" id="GO:0008209">
    <property type="term" value="P:androgen metabolic process"/>
    <property type="evidence" value="ECO:0007669"/>
    <property type="project" value="TreeGrafter"/>
</dbReference>
<evidence type="ECO:0000256" key="1">
    <source>
        <dbReference type="ARBA" id="ARBA00023002"/>
    </source>
</evidence>
<dbReference type="PRINTS" id="PR00081">
    <property type="entry name" value="GDHRDH"/>
</dbReference>
<dbReference type="Proteomes" id="UP000807504">
    <property type="component" value="Unassembled WGS sequence"/>
</dbReference>
<name>A0A8T0EW66_ARGBR</name>
<dbReference type="GO" id="GO:0006631">
    <property type="term" value="P:fatty acid metabolic process"/>
    <property type="evidence" value="ECO:0007669"/>
    <property type="project" value="TreeGrafter"/>
</dbReference>
<reference evidence="2" key="1">
    <citation type="journal article" date="2020" name="bioRxiv">
        <title>Chromosome-level reference genome of the European wasp spider Argiope bruennichi: a resource for studies on range expansion and evolutionary adaptation.</title>
        <authorList>
            <person name="Sheffer M.M."/>
            <person name="Hoppe A."/>
            <person name="Krehenwinkel H."/>
            <person name="Uhl G."/>
            <person name="Kuss A.W."/>
            <person name="Jensen L."/>
            <person name="Jensen C."/>
            <person name="Gillespie R.G."/>
            <person name="Hoff K.J."/>
            <person name="Prost S."/>
        </authorList>
    </citation>
    <scope>NUCLEOTIDE SEQUENCE</scope>
</reference>
<keyword evidence="1" id="KW-0560">Oxidoreductase</keyword>
<evidence type="ECO:0000313" key="2">
    <source>
        <dbReference type="EMBL" id="KAF8782575.1"/>
    </source>
</evidence>
<accession>A0A8T0EW66</accession>
<dbReference type="Pfam" id="PF00106">
    <property type="entry name" value="adh_short"/>
    <property type="match status" value="1"/>
</dbReference>
<proteinExistence type="predicted"/>
<evidence type="ECO:0000313" key="3">
    <source>
        <dbReference type="Proteomes" id="UP000807504"/>
    </source>
</evidence>
<dbReference type="GO" id="GO:0008210">
    <property type="term" value="P:estrogen metabolic process"/>
    <property type="evidence" value="ECO:0007669"/>
    <property type="project" value="TreeGrafter"/>
</dbReference>
<dbReference type="GO" id="GO:0004303">
    <property type="term" value="F:estradiol 17-beta-dehydrogenase [NAD(P)+] activity"/>
    <property type="evidence" value="ECO:0007669"/>
    <property type="project" value="TreeGrafter"/>
</dbReference>